<proteinExistence type="predicted"/>
<evidence type="ECO:0000313" key="1">
    <source>
        <dbReference type="EMBL" id="PYF77228.1"/>
    </source>
</evidence>
<name>A0A318UQ73_9SPHI</name>
<sequence length="145" mass="16353">MTTETYHIEKDIQVICVTAKSFPDGIQEAFQQLNEVLPEPKDRTNYGLSRPQGAGIVYKAAAAELYPGEAQALNCSSMQIKKGRYISTVIENFMDKPQAIGLAFQKMLENPGILDPDAYCVEIYFNPEQGCRIRDVRCMIRLKDQ</sequence>
<dbReference type="RefSeq" id="WP_110827291.1">
    <property type="nucleotide sequence ID" value="NZ_QKLU01000001.1"/>
</dbReference>
<gene>
    <name evidence="1" type="ORF">B0O44_101709</name>
</gene>
<organism evidence="1 2">
    <name type="scientific">Pedobacter nutrimenti</name>
    <dbReference type="NCBI Taxonomy" id="1241337"/>
    <lineage>
        <taxon>Bacteria</taxon>
        <taxon>Pseudomonadati</taxon>
        <taxon>Bacteroidota</taxon>
        <taxon>Sphingobacteriia</taxon>
        <taxon>Sphingobacteriales</taxon>
        <taxon>Sphingobacteriaceae</taxon>
        <taxon>Pedobacter</taxon>
    </lineage>
</organism>
<comment type="caution">
    <text evidence="1">The sequence shown here is derived from an EMBL/GenBank/DDBJ whole genome shotgun (WGS) entry which is preliminary data.</text>
</comment>
<evidence type="ECO:0000313" key="2">
    <source>
        <dbReference type="Proteomes" id="UP000248198"/>
    </source>
</evidence>
<dbReference type="OrthoDB" id="328886at2"/>
<reference evidence="1 2" key="1">
    <citation type="submission" date="2018-06" db="EMBL/GenBank/DDBJ databases">
        <title>Genomic Encyclopedia of Archaeal and Bacterial Type Strains, Phase II (KMG-II): from individual species to whole genera.</title>
        <authorList>
            <person name="Goeker M."/>
        </authorList>
    </citation>
    <scope>NUCLEOTIDE SEQUENCE [LARGE SCALE GENOMIC DNA]</scope>
    <source>
        <strain evidence="1 2">DSM 27372</strain>
    </source>
</reference>
<dbReference type="EMBL" id="QKLU01000001">
    <property type="protein sequence ID" value="PYF77228.1"/>
    <property type="molecule type" value="Genomic_DNA"/>
</dbReference>
<keyword evidence="2" id="KW-1185">Reference proteome</keyword>
<accession>A0A318UQ73</accession>
<dbReference type="Proteomes" id="UP000248198">
    <property type="component" value="Unassembled WGS sequence"/>
</dbReference>
<dbReference type="AlphaFoldDB" id="A0A318UQ73"/>
<protein>
    <submittedName>
        <fullName evidence="1">Uncharacterized protein</fullName>
    </submittedName>
</protein>